<evidence type="ECO:0000256" key="3">
    <source>
        <dbReference type="ARBA" id="ARBA00022630"/>
    </source>
</evidence>
<keyword evidence="3" id="KW-0285">Flavoprotein</keyword>
<dbReference type="Gene3D" id="3.40.109.10">
    <property type="entry name" value="NADH Oxidase"/>
    <property type="match status" value="1"/>
</dbReference>
<dbReference type="AlphaFoldDB" id="A0A4V2W3J8"/>
<dbReference type="EMBL" id="SMCQ01000027">
    <property type="protein sequence ID" value="TCV92269.1"/>
    <property type="molecule type" value="Genomic_DNA"/>
</dbReference>
<reference evidence="7 8" key="1">
    <citation type="submission" date="2019-03" db="EMBL/GenBank/DDBJ databases">
        <title>Genomic Encyclopedia of Type Strains, Phase IV (KMG-IV): sequencing the most valuable type-strain genomes for metagenomic binning, comparative biology and taxonomic classification.</title>
        <authorList>
            <person name="Goeker M."/>
        </authorList>
    </citation>
    <scope>NUCLEOTIDE SEQUENCE [LARGE SCALE GENOMIC DNA]</scope>
    <source>
        <strain evidence="7 8">DSM 29487</strain>
    </source>
</reference>
<comment type="cofactor">
    <cofactor evidence="1">
        <name>FMN</name>
        <dbReference type="ChEBI" id="CHEBI:58210"/>
    </cofactor>
</comment>
<dbReference type="SUPFAM" id="SSF55469">
    <property type="entry name" value="FMN-dependent nitroreductase-like"/>
    <property type="match status" value="1"/>
</dbReference>
<evidence type="ECO:0000313" key="8">
    <source>
        <dbReference type="Proteomes" id="UP000295515"/>
    </source>
</evidence>
<evidence type="ECO:0000313" key="7">
    <source>
        <dbReference type="EMBL" id="TCV92269.1"/>
    </source>
</evidence>
<dbReference type="RefSeq" id="WP_066450043.1">
    <property type="nucleotide sequence ID" value="NZ_CAUWFI010000009.1"/>
</dbReference>
<keyword evidence="5" id="KW-0560">Oxidoreductase</keyword>
<organism evidence="7 8">
    <name type="scientific">Longibaculum muris</name>
    <dbReference type="NCBI Taxonomy" id="1796628"/>
    <lineage>
        <taxon>Bacteria</taxon>
        <taxon>Bacillati</taxon>
        <taxon>Bacillota</taxon>
        <taxon>Erysipelotrichia</taxon>
        <taxon>Erysipelotrichales</taxon>
        <taxon>Coprobacillaceae</taxon>
        <taxon>Longibaculum</taxon>
    </lineage>
</organism>
<evidence type="ECO:0000256" key="4">
    <source>
        <dbReference type="ARBA" id="ARBA00022643"/>
    </source>
</evidence>
<accession>A0A4V2W3J8</accession>
<keyword evidence="4" id="KW-0288">FMN</keyword>
<dbReference type="CDD" id="cd02136">
    <property type="entry name" value="PnbA_NfnB-like"/>
    <property type="match status" value="1"/>
</dbReference>
<dbReference type="InterPro" id="IPR029479">
    <property type="entry name" value="Nitroreductase"/>
</dbReference>
<feature type="domain" description="Nitroreductase" evidence="6">
    <location>
        <begin position="8"/>
        <end position="160"/>
    </location>
</feature>
<dbReference type="PANTHER" id="PTHR43673:SF2">
    <property type="entry name" value="NITROREDUCTASE"/>
    <property type="match status" value="1"/>
</dbReference>
<keyword evidence="8" id="KW-1185">Reference proteome</keyword>
<dbReference type="InterPro" id="IPR000415">
    <property type="entry name" value="Nitroreductase-like"/>
</dbReference>
<sequence length="179" mass="20308">MNETLETIYKRKSCRDYLPDPLDEETLKAILEAGIQAPSAMNRQQCEAFAVTNKELIDELVHELNVVFAERGEKKPENYHCAYHAPVLVIVSGPEYESRRIEDGSCLLENIFLAATSLNVGSCWINQLRDTQNVEEVRNVLTKIGLPVNHQVVGCAALGYVRNEGPRKEKKLNRYHIIK</sequence>
<evidence type="ECO:0000256" key="2">
    <source>
        <dbReference type="ARBA" id="ARBA00007118"/>
    </source>
</evidence>
<dbReference type="Pfam" id="PF00881">
    <property type="entry name" value="Nitroreductase"/>
    <property type="match status" value="1"/>
</dbReference>
<protein>
    <submittedName>
        <fullName evidence="7">Nitroreductase</fullName>
    </submittedName>
</protein>
<dbReference type="PANTHER" id="PTHR43673">
    <property type="entry name" value="NAD(P)H NITROREDUCTASE YDGI-RELATED"/>
    <property type="match status" value="1"/>
</dbReference>
<gene>
    <name evidence="7" type="ORF">EDD60_12714</name>
</gene>
<evidence type="ECO:0000256" key="1">
    <source>
        <dbReference type="ARBA" id="ARBA00001917"/>
    </source>
</evidence>
<name>A0A4V2W3J8_9FIRM</name>
<dbReference type="GeneID" id="98916515"/>
<comment type="caution">
    <text evidence="7">The sequence shown here is derived from an EMBL/GenBank/DDBJ whole genome shotgun (WGS) entry which is preliminary data.</text>
</comment>
<evidence type="ECO:0000259" key="6">
    <source>
        <dbReference type="Pfam" id="PF00881"/>
    </source>
</evidence>
<evidence type="ECO:0000256" key="5">
    <source>
        <dbReference type="ARBA" id="ARBA00023002"/>
    </source>
</evidence>
<comment type="similarity">
    <text evidence="2">Belongs to the nitroreductase family.</text>
</comment>
<dbReference type="GO" id="GO:0016491">
    <property type="term" value="F:oxidoreductase activity"/>
    <property type="evidence" value="ECO:0007669"/>
    <property type="project" value="UniProtKB-KW"/>
</dbReference>
<dbReference type="Proteomes" id="UP000295515">
    <property type="component" value="Unassembled WGS sequence"/>
</dbReference>
<proteinExistence type="inferred from homology"/>